<dbReference type="FunFam" id="3.80.10.10:FF:000095">
    <property type="entry name" value="LRR receptor-like serine/threonine-protein kinase GSO1"/>
    <property type="match status" value="2"/>
</dbReference>
<dbReference type="Pfam" id="PF00560">
    <property type="entry name" value="LRR_1"/>
    <property type="match status" value="7"/>
</dbReference>
<evidence type="ECO:0000313" key="16">
    <source>
        <dbReference type="Proteomes" id="UP000797356"/>
    </source>
</evidence>
<keyword evidence="10" id="KW-0325">Glycoprotein</keyword>
<feature type="domain" description="Disease resistance R13L4/SHOC-2-like LRR" evidence="14">
    <location>
        <begin position="343"/>
        <end position="445"/>
    </location>
</feature>
<reference evidence="15" key="2">
    <citation type="submission" date="2019-07" db="EMBL/GenBank/DDBJ databases">
        <authorList>
            <person name="Yang Y."/>
            <person name="Bocs S."/>
            <person name="Baudouin L."/>
        </authorList>
    </citation>
    <scope>NUCLEOTIDE SEQUENCE</scope>
    <source>
        <tissue evidence="15">Spear leaf of Hainan Tall coconut</tissue>
    </source>
</reference>
<evidence type="ECO:0000256" key="8">
    <source>
        <dbReference type="ARBA" id="ARBA00022989"/>
    </source>
</evidence>
<keyword evidence="15" id="KW-0675">Receptor</keyword>
<evidence type="ECO:0000256" key="6">
    <source>
        <dbReference type="ARBA" id="ARBA00022729"/>
    </source>
</evidence>
<evidence type="ECO:0000259" key="13">
    <source>
        <dbReference type="Pfam" id="PF08263"/>
    </source>
</evidence>
<dbReference type="SUPFAM" id="SSF52047">
    <property type="entry name" value="RNI-like"/>
    <property type="match status" value="2"/>
</dbReference>
<dbReference type="Pfam" id="PF13855">
    <property type="entry name" value="LRR_8"/>
    <property type="match status" value="1"/>
</dbReference>
<dbReference type="EMBL" id="CM017878">
    <property type="protein sequence ID" value="KAG1354945.1"/>
    <property type="molecule type" value="Genomic_DNA"/>
</dbReference>
<dbReference type="PROSITE" id="PS51450">
    <property type="entry name" value="LRR"/>
    <property type="match status" value="1"/>
</dbReference>
<dbReference type="AlphaFoldDB" id="A0A8K0IFJ4"/>
<keyword evidence="8 11" id="KW-1133">Transmembrane helix</keyword>
<dbReference type="InterPro" id="IPR055414">
    <property type="entry name" value="LRR_R13L4/SHOC2-like"/>
</dbReference>
<dbReference type="Proteomes" id="UP000797356">
    <property type="component" value="Chromosome 7"/>
</dbReference>
<evidence type="ECO:0000256" key="3">
    <source>
        <dbReference type="ARBA" id="ARBA00022475"/>
    </source>
</evidence>
<dbReference type="Pfam" id="PF08263">
    <property type="entry name" value="LRRNT_2"/>
    <property type="match status" value="1"/>
</dbReference>
<evidence type="ECO:0000256" key="11">
    <source>
        <dbReference type="SAM" id="Phobius"/>
    </source>
</evidence>
<sequence length="1095" mass="121534">MQPIVVYPLHFNFFNLVSGLSLMAGGGCNGRSVTIKRVMLIGFLLCVGANPFCLCLGSEGGSKVGGSCIESERRALLAIKADIYDPHERLASWMGPDCCQWRGVGCDNSSGHVVELKLRLLGSSSKVNPSISSLIHLRHLDLSMNNFSGAPIPEFIGSLMHLKYLNLSNSGFGGRIPRQIGNLSYLHSLDLGTKMDGSYALQANDLQWLSRIHSLRYLDLSSVNLSMASNWLHEINMHPSLSVLKLSNTGLPGIPSTLQHVNFTSLTMLDLSYNYVQSGLMIPEWLRNISSLVQLHLSSCNFHGRLSIAVDMLGNLNRLKYLDFSSNQITGDISQSSWNNKRLEYLDLSYNQITRLTAEMLGNLSQLRYLDLMFNKISGEIPENLGNISHLMHLELSNNGIGGEIPKSIGNLGHLQFLRLFYNNITGQIPESMSMLCSLQELDLSYNRIGGEITSLIQGFSKCINNKLDGRSFSGLDFMAMSNNNFSGTIPESLGQFSALTYFDASWNSFAGCLTEVHFSNLTSLDYLDLSYNTLKLNLSDSWIPSFNARGIHMCSCHVGPKFPAWLRTQTELNGLCLSEAGISDKIPSWFWKMHIYNYLNVSHNCMEGRIPSSLGSRTYESIDLSSNCLSGPIPNVNADLMILSNNSFSGPIFEIAGPRVLSLSHNHINGSIPHFLCNWTSLEVLDLSNNELSGRFPECGICNLTSLTVLDLSDNKLSGGFPDCWSKSQRGILEVPKSKTVEDTSSMVPYPMKLQSLHVRNNSLSGEFPSFLRLCKQLVILDLGENGFSGNIPTWIGESLPSLRVLRLRSNFFDGNIPMQISSLSSLQVLDLACNNFSGNLPSSFGNFTAMVEIREGSKPMVSGISTGSYYEESILISAKGLDLPYTRVLLLVTSIDLSHNNLFGEIPDEVTNLHELYFLNLSANHFTGKIPRNMGDIRQLESLDLSTNDLCGQIPQTMLALNYLSKLNLSYNNLSGRIPSGYQFLTFNDPSIYIGNHNLCGQPLPDCPTHEPPHQEEEEVDEDDSDMIWIYAGSALGFVMGFWGFLGLVMIKKDISISYLRFIDRICDWIYSELAIKFAKLKFLMGREEQPQA</sequence>
<feature type="signal peptide" evidence="12">
    <location>
        <begin position="1"/>
        <end position="19"/>
    </location>
</feature>
<dbReference type="Pfam" id="PF23598">
    <property type="entry name" value="LRR_14"/>
    <property type="match status" value="1"/>
</dbReference>
<dbReference type="FunFam" id="3.80.10.10:FF:000111">
    <property type="entry name" value="LRR receptor-like serine/threonine-protein kinase ERECTA"/>
    <property type="match status" value="1"/>
</dbReference>
<dbReference type="PRINTS" id="PR00019">
    <property type="entry name" value="LEURICHRPT"/>
</dbReference>
<evidence type="ECO:0000256" key="12">
    <source>
        <dbReference type="SAM" id="SignalP"/>
    </source>
</evidence>
<evidence type="ECO:0000256" key="9">
    <source>
        <dbReference type="ARBA" id="ARBA00023136"/>
    </source>
</evidence>
<name>A0A8K0IFJ4_COCNU</name>
<evidence type="ECO:0000256" key="5">
    <source>
        <dbReference type="ARBA" id="ARBA00022692"/>
    </source>
</evidence>
<dbReference type="PANTHER" id="PTHR48063:SF112">
    <property type="entry name" value="RECEPTOR LIKE PROTEIN 30-LIKE"/>
    <property type="match status" value="1"/>
</dbReference>
<dbReference type="Gene3D" id="3.80.10.10">
    <property type="entry name" value="Ribonuclease Inhibitor"/>
    <property type="match status" value="5"/>
</dbReference>
<evidence type="ECO:0000313" key="15">
    <source>
        <dbReference type="EMBL" id="KAG1354945.1"/>
    </source>
</evidence>
<dbReference type="GO" id="GO:0005886">
    <property type="term" value="C:plasma membrane"/>
    <property type="evidence" value="ECO:0007669"/>
    <property type="project" value="UniProtKB-SubCell"/>
</dbReference>
<dbReference type="InterPro" id="IPR001611">
    <property type="entry name" value="Leu-rich_rpt"/>
</dbReference>
<feature type="transmembrane region" description="Helical" evidence="11">
    <location>
        <begin position="1030"/>
        <end position="1053"/>
    </location>
</feature>
<keyword evidence="16" id="KW-1185">Reference proteome</keyword>
<keyword evidence="5 11" id="KW-0812">Transmembrane</keyword>
<protein>
    <submittedName>
        <fullName evidence="15">Receptor-like protein EIX2</fullName>
    </submittedName>
</protein>
<keyword evidence="7" id="KW-0677">Repeat</keyword>
<dbReference type="InterPro" id="IPR003591">
    <property type="entry name" value="Leu-rich_rpt_typical-subtyp"/>
</dbReference>
<evidence type="ECO:0000256" key="4">
    <source>
        <dbReference type="ARBA" id="ARBA00022614"/>
    </source>
</evidence>
<dbReference type="SMART" id="SM00365">
    <property type="entry name" value="LRR_SD22"/>
    <property type="match status" value="6"/>
</dbReference>
<reference evidence="15" key="1">
    <citation type="journal article" date="2017" name="Gigascience">
        <title>The genome draft of coconut (Cocos nucifera).</title>
        <authorList>
            <person name="Xiao Y."/>
            <person name="Xu P."/>
            <person name="Fan H."/>
            <person name="Baudouin L."/>
            <person name="Xia W."/>
            <person name="Bocs S."/>
            <person name="Xu J."/>
            <person name="Li Q."/>
            <person name="Guo A."/>
            <person name="Zhou L."/>
            <person name="Li J."/>
            <person name="Wu Y."/>
            <person name="Ma Z."/>
            <person name="Armero A."/>
            <person name="Issali A.E."/>
            <person name="Liu N."/>
            <person name="Peng M."/>
            <person name="Yang Y."/>
        </authorList>
    </citation>
    <scope>NUCLEOTIDE SEQUENCE</scope>
    <source>
        <tissue evidence="15">Spear leaf of Hainan Tall coconut</tissue>
    </source>
</reference>
<evidence type="ECO:0000256" key="2">
    <source>
        <dbReference type="ARBA" id="ARBA00009592"/>
    </source>
</evidence>
<dbReference type="InterPro" id="IPR032675">
    <property type="entry name" value="LRR_dom_sf"/>
</dbReference>
<comment type="similarity">
    <text evidence="2">Belongs to the RLP family.</text>
</comment>
<keyword evidence="4" id="KW-0433">Leucine-rich repeat</keyword>
<dbReference type="OrthoDB" id="1060944at2759"/>
<dbReference type="InterPro" id="IPR013210">
    <property type="entry name" value="LRR_N_plant-typ"/>
</dbReference>
<accession>A0A8K0IFJ4</accession>
<gene>
    <name evidence="15" type="ORF">COCNU_07G010570</name>
</gene>
<dbReference type="InterPro" id="IPR046956">
    <property type="entry name" value="RLP23-like"/>
</dbReference>
<keyword evidence="9 11" id="KW-0472">Membrane</keyword>
<evidence type="ECO:0000256" key="7">
    <source>
        <dbReference type="ARBA" id="ARBA00022737"/>
    </source>
</evidence>
<evidence type="ECO:0000256" key="10">
    <source>
        <dbReference type="ARBA" id="ARBA00023180"/>
    </source>
</evidence>
<keyword evidence="6 12" id="KW-0732">Signal</keyword>
<comment type="caution">
    <text evidence="15">The sequence shown here is derived from an EMBL/GenBank/DDBJ whole genome shotgun (WGS) entry which is preliminary data.</text>
</comment>
<dbReference type="FunFam" id="3.80.10.10:FF:000041">
    <property type="entry name" value="LRR receptor-like serine/threonine-protein kinase ERECTA"/>
    <property type="match status" value="1"/>
</dbReference>
<evidence type="ECO:0000259" key="14">
    <source>
        <dbReference type="Pfam" id="PF23598"/>
    </source>
</evidence>
<comment type="subcellular location">
    <subcellularLocation>
        <location evidence="1">Cell membrane</location>
        <topology evidence="1">Single-pass type I membrane protein</topology>
    </subcellularLocation>
</comment>
<organism evidence="15 16">
    <name type="scientific">Cocos nucifera</name>
    <name type="common">Coconut palm</name>
    <dbReference type="NCBI Taxonomy" id="13894"/>
    <lineage>
        <taxon>Eukaryota</taxon>
        <taxon>Viridiplantae</taxon>
        <taxon>Streptophyta</taxon>
        <taxon>Embryophyta</taxon>
        <taxon>Tracheophyta</taxon>
        <taxon>Spermatophyta</taxon>
        <taxon>Magnoliopsida</taxon>
        <taxon>Liliopsida</taxon>
        <taxon>Arecaceae</taxon>
        <taxon>Arecoideae</taxon>
        <taxon>Cocoseae</taxon>
        <taxon>Attaleinae</taxon>
        <taxon>Cocos</taxon>
    </lineage>
</organism>
<feature type="domain" description="Leucine-rich repeat-containing N-terminal plant-type" evidence="13">
    <location>
        <begin position="70"/>
        <end position="107"/>
    </location>
</feature>
<proteinExistence type="inferred from homology"/>
<dbReference type="SMART" id="SM00369">
    <property type="entry name" value="LRR_TYP"/>
    <property type="match status" value="10"/>
</dbReference>
<keyword evidence="3" id="KW-1003">Cell membrane</keyword>
<feature type="chain" id="PRO_5035439147" evidence="12">
    <location>
        <begin position="20"/>
        <end position="1095"/>
    </location>
</feature>
<dbReference type="FunFam" id="3.80.10.10:FF:000129">
    <property type="entry name" value="Leucine-rich repeat receptor-like kinase"/>
    <property type="match status" value="1"/>
</dbReference>
<evidence type="ECO:0000256" key="1">
    <source>
        <dbReference type="ARBA" id="ARBA00004251"/>
    </source>
</evidence>
<dbReference type="PANTHER" id="PTHR48063">
    <property type="entry name" value="LRR RECEPTOR-LIKE KINASE"/>
    <property type="match status" value="1"/>
</dbReference>